<feature type="transmembrane region" description="Helical" evidence="1">
    <location>
        <begin position="294"/>
        <end position="313"/>
    </location>
</feature>
<evidence type="ECO:0000313" key="2">
    <source>
        <dbReference type="EMBL" id="KRL52955.1"/>
    </source>
</evidence>
<proteinExistence type="predicted"/>
<dbReference type="Proteomes" id="UP000051999">
    <property type="component" value="Unassembled WGS sequence"/>
</dbReference>
<accession>A0A0R1RH49</accession>
<sequence>MFSIYNQLPAHHSLPRMMWQLIKLGIGLFTAIGVLVSLVPLNVVITNNLNSPAGRFAYTFLQHSMQTSLQSMITSVAIICFMYWSLDKRPASQLRLYGGILSFIIGFFTTMGFFFSSFNNLPLAEAHSTIILVIGFLKAISISSLLFQLFKIPYFVKWHFQTISATELQLTKPRIFIGVTLFIILCWSAYLFVLYPGTMSWDTLNQLAEFFGKHVTNIYPTGHYLLHAGQSTISDHHPYVSTLIYGSVVKLAVYCGSAKLGLFTLSLLQTIFSASVLTYSILILQKLQFRTRWLVASILFYALFPLFPLYSIFVVKNTVYSISVLWFSLLIIHAMLNKSLWSTPWWIISIILSLSIQIFNIKYGFYVALVASISVLFTFKTQGKRIFAIFFVPILLFQSSYMIGRTILHIIPGDPVEMYSIPFQQTARYLRTYPNDVTVQERKTLNRMFDVSNMKKLYNPNTSDPLKSGGGGVPTVYRYKSANAQDLKEYRKVWLHMFLKHPGIYFAAFFNQTYQYLSLDSRPSLTVKDLATDDFPLNLPMHSPKQYEFTTNGKRFTFNYTTRKQHGRNIIIIFCNLLLSLPIISILFRGTTFFIASLILLMYVLAEHRYRWIAALSVIWMQIPFCLLSPVNGSQRYMYPFLFSGLLIIASLITIFSKRHHASSIV</sequence>
<keyword evidence="1" id="KW-1133">Transmembrane helix</keyword>
<reference evidence="2 3" key="1">
    <citation type="journal article" date="2015" name="Genome Announc.">
        <title>Expanding the biotechnology potential of lactobacilli through comparative genomics of 213 strains and associated genera.</title>
        <authorList>
            <person name="Sun Z."/>
            <person name="Harris H.M."/>
            <person name="McCann A."/>
            <person name="Guo C."/>
            <person name="Argimon S."/>
            <person name="Zhang W."/>
            <person name="Yang X."/>
            <person name="Jeffery I.B."/>
            <person name="Cooney J.C."/>
            <person name="Kagawa T.F."/>
            <person name="Liu W."/>
            <person name="Song Y."/>
            <person name="Salvetti E."/>
            <person name="Wrobel A."/>
            <person name="Rasinkangas P."/>
            <person name="Parkhill J."/>
            <person name="Rea M.C."/>
            <person name="O'Sullivan O."/>
            <person name="Ritari J."/>
            <person name="Douillard F.P."/>
            <person name="Paul Ross R."/>
            <person name="Yang R."/>
            <person name="Briner A.E."/>
            <person name="Felis G.E."/>
            <person name="de Vos W.M."/>
            <person name="Barrangou R."/>
            <person name="Klaenhammer T.R."/>
            <person name="Caufield P.W."/>
            <person name="Cui Y."/>
            <person name="Zhang H."/>
            <person name="O'Toole P.W."/>
        </authorList>
    </citation>
    <scope>NUCLEOTIDE SEQUENCE [LARGE SCALE GENOMIC DNA]</scope>
    <source>
        <strain evidence="2 3">DSM 15814</strain>
    </source>
</reference>
<dbReference type="AlphaFoldDB" id="A0A0R1RH49"/>
<gene>
    <name evidence="2" type="ORF">FD35_GL001533</name>
</gene>
<evidence type="ECO:0008006" key="4">
    <source>
        <dbReference type="Google" id="ProtNLM"/>
    </source>
</evidence>
<evidence type="ECO:0000256" key="1">
    <source>
        <dbReference type="SAM" id="Phobius"/>
    </source>
</evidence>
<feature type="transmembrane region" description="Helical" evidence="1">
    <location>
        <begin position="260"/>
        <end position="282"/>
    </location>
</feature>
<evidence type="ECO:0000313" key="3">
    <source>
        <dbReference type="Proteomes" id="UP000051999"/>
    </source>
</evidence>
<comment type="caution">
    <text evidence="2">The sequence shown here is derived from an EMBL/GenBank/DDBJ whole genome shotgun (WGS) entry which is preliminary data.</text>
</comment>
<feature type="transmembrane region" description="Helical" evidence="1">
    <location>
        <begin position="65"/>
        <end position="84"/>
    </location>
</feature>
<keyword evidence="1" id="KW-0472">Membrane</keyword>
<name>A0A0R1RH49_9LACO</name>
<feature type="transmembrane region" description="Helical" evidence="1">
    <location>
        <begin position="319"/>
        <end position="336"/>
    </location>
</feature>
<organism evidence="2 3">
    <name type="scientific">Furfurilactobacillus rossiae DSM 15814</name>
    <dbReference type="NCBI Taxonomy" id="1114972"/>
    <lineage>
        <taxon>Bacteria</taxon>
        <taxon>Bacillati</taxon>
        <taxon>Bacillota</taxon>
        <taxon>Bacilli</taxon>
        <taxon>Lactobacillales</taxon>
        <taxon>Lactobacillaceae</taxon>
        <taxon>Furfurilactobacillus</taxon>
    </lineage>
</organism>
<dbReference type="InterPro" id="IPR046062">
    <property type="entry name" value="DUF6020"/>
</dbReference>
<feature type="transmembrane region" description="Helical" evidence="1">
    <location>
        <begin position="612"/>
        <end position="631"/>
    </location>
</feature>
<dbReference type="PATRIC" id="fig|1114972.6.peg.1560"/>
<dbReference type="Pfam" id="PF19484">
    <property type="entry name" value="DUF6020"/>
    <property type="match status" value="1"/>
</dbReference>
<feature type="transmembrane region" description="Helical" evidence="1">
    <location>
        <begin position="637"/>
        <end position="656"/>
    </location>
</feature>
<keyword evidence="3" id="KW-1185">Reference proteome</keyword>
<protein>
    <recommendedName>
        <fullName evidence="4">Glycosyltransferase RgtA/B/C/D-like domain-containing protein</fullName>
    </recommendedName>
</protein>
<feature type="transmembrane region" description="Helical" evidence="1">
    <location>
        <begin position="21"/>
        <end position="45"/>
    </location>
</feature>
<feature type="transmembrane region" description="Helical" evidence="1">
    <location>
        <begin position="175"/>
        <end position="195"/>
    </location>
</feature>
<dbReference type="STRING" id="1114972.FD35_GL001533"/>
<feature type="transmembrane region" description="Helical" evidence="1">
    <location>
        <begin position="96"/>
        <end position="118"/>
    </location>
</feature>
<feature type="transmembrane region" description="Helical" evidence="1">
    <location>
        <begin position="386"/>
        <end position="404"/>
    </location>
</feature>
<feature type="transmembrane region" description="Helical" evidence="1">
    <location>
        <begin position="577"/>
        <end position="605"/>
    </location>
</feature>
<feature type="transmembrane region" description="Helical" evidence="1">
    <location>
        <begin position="130"/>
        <end position="154"/>
    </location>
</feature>
<keyword evidence="1" id="KW-0812">Transmembrane</keyword>
<dbReference type="EMBL" id="AZFF01000028">
    <property type="protein sequence ID" value="KRL52955.1"/>
    <property type="molecule type" value="Genomic_DNA"/>
</dbReference>